<evidence type="ECO:0000256" key="3">
    <source>
        <dbReference type="ARBA" id="ARBA00023315"/>
    </source>
</evidence>
<dbReference type="SUPFAM" id="SSF69593">
    <property type="entry name" value="Glycerol-3-phosphate (1)-acyltransferase"/>
    <property type="match status" value="1"/>
</dbReference>
<keyword evidence="4" id="KW-0812">Transmembrane</keyword>
<reference evidence="6 7" key="1">
    <citation type="submission" date="2023-11" db="EMBL/GenBank/DDBJ databases">
        <title>Arctic aerobic anoxygenic photoheterotroph Sediminicoccus rosea KRV36 adapts its photosynthesis to long days of polar summer.</title>
        <authorList>
            <person name="Tomasch J."/>
            <person name="Kopejtka K."/>
            <person name="Bily T."/>
            <person name="Gardiner A.T."/>
            <person name="Gardian Z."/>
            <person name="Shivaramu S."/>
            <person name="Koblizek M."/>
            <person name="Engelhardt F."/>
            <person name="Kaftan D."/>
        </authorList>
    </citation>
    <scope>NUCLEOTIDE SEQUENCE [LARGE SCALE GENOMIC DNA]</scope>
    <source>
        <strain evidence="6 7">R-30</strain>
    </source>
</reference>
<dbReference type="InterPro" id="IPR002123">
    <property type="entry name" value="Plipid/glycerol_acylTrfase"/>
</dbReference>
<dbReference type="SMART" id="SM00563">
    <property type="entry name" value="PlsC"/>
    <property type="match status" value="1"/>
</dbReference>
<evidence type="ECO:0000256" key="4">
    <source>
        <dbReference type="SAM" id="Phobius"/>
    </source>
</evidence>
<dbReference type="PANTHER" id="PTHR10434:SF40">
    <property type="entry name" value="1-ACYL-SN-GLYCEROL-3-PHOSPHATE ACYLTRANSFERASE"/>
    <property type="match status" value="1"/>
</dbReference>
<evidence type="ECO:0000313" key="6">
    <source>
        <dbReference type="EMBL" id="WPB85876.1"/>
    </source>
</evidence>
<name>A0ABZ0PJJ9_9PROT</name>
<keyword evidence="3 6" id="KW-0012">Acyltransferase</keyword>
<dbReference type="Proteomes" id="UP001305521">
    <property type="component" value="Chromosome"/>
</dbReference>
<organism evidence="6 7">
    <name type="scientific">Sediminicoccus rosea</name>
    <dbReference type="NCBI Taxonomy" id="1225128"/>
    <lineage>
        <taxon>Bacteria</taxon>
        <taxon>Pseudomonadati</taxon>
        <taxon>Pseudomonadota</taxon>
        <taxon>Alphaproteobacteria</taxon>
        <taxon>Acetobacterales</taxon>
        <taxon>Roseomonadaceae</taxon>
        <taxon>Sediminicoccus</taxon>
    </lineage>
</organism>
<dbReference type="Pfam" id="PF01553">
    <property type="entry name" value="Acyltransferase"/>
    <property type="match status" value="1"/>
</dbReference>
<keyword evidence="4" id="KW-0472">Membrane</keyword>
<evidence type="ECO:0000313" key="7">
    <source>
        <dbReference type="Proteomes" id="UP001305521"/>
    </source>
</evidence>
<feature type="domain" description="Phospholipid/glycerol acyltransferase" evidence="5">
    <location>
        <begin position="73"/>
        <end position="187"/>
    </location>
</feature>
<keyword evidence="2" id="KW-0808">Transferase</keyword>
<accession>A0ABZ0PJJ9</accession>
<protein>
    <submittedName>
        <fullName evidence="6">Lysophospholipid acyltransferase family protein</fullName>
    </submittedName>
</protein>
<dbReference type="PANTHER" id="PTHR10434">
    <property type="entry name" value="1-ACYL-SN-GLYCEROL-3-PHOSPHATE ACYLTRANSFERASE"/>
    <property type="match status" value="1"/>
</dbReference>
<feature type="transmembrane region" description="Helical" evidence="4">
    <location>
        <begin position="12"/>
        <end position="30"/>
    </location>
</feature>
<dbReference type="EMBL" id="CP137852">
    <property type="protein sequence ID" value="WPB85876.1"/>
    <property type="molecule type" value="Genomic_DNA"/>
</dbReference>
<evidence type="ECO:0000256" key="2">
    <source>
        <dbReference type="ARBA" id="ARBA00022679"/>
    </source>
</evidence>
<sequence>MVLFLRSLVFNILFFGVAGGFAVLGSPLLLGPKRFQRRAMGWLARLLVRIMEITCNIEVRVTGREHLPASGAALIASKHQSAFDTLVWFALVPDVTYVMKQELFRIPLYGAFARRAGMIGVDREGGAKAMRQMMREAQGSVQEGRQIVIFPEGTRTTIGERNAWHPGIVALASATKLPVIPVATNSGKFWARHHFIKRPGVLAINILPPLLDVPRDQLLTTLEEVIEAEQRKID</sequence>
<evidence type="ECO:0000259" key="5">
    <source>
        <dbReference type="SMART" id="SM00563"/>
    </source>
</evidence>
<keyword evidence="7" id="KW-1185">Reference proteome</keyword>
<dbReference type="RefSeq" id="WP_318649854.1">
    <property type="nucleotide sequence ID" value="NZ_CP137852.1"/>
</dbReference>
<gene>
    <name evidence="6" type="ORF">R9Z33_03145</name>
</gene>
<dbReference type="CDD" id="cd07989">
    <property type="entry name" value="LPLAT_AGPAT-like"/>
    <property type="match status" value="1"/>
</dbReference>
<proteinExistence type="predicted"/>
<dbReference type="GO" id="GO:0016746">
    <property type="term" value="F:acyltransferase activity"/>
    <property type="evidence" value="ECO:0007669"/>
    <property type="project" value="UniProtKB-KW"/>
</dbReference>
<comment type="pathway">
    <text evidence="1">Lipid metabolism.</text>
</comment>
<keyword evidence="4" id="KW-1133">Transmembrane helix</keyword>
<evidence type="ECO:0000256" key="1">
    <source>
        <dbReference type="ARBA" id="ARBA00005189"/>
    </source>
</evidence>